<evidence type="ECO:0000256" key="4">
    <source>
        <dbReference type="ARBA" id="ARBA00022553"/>
    </source>
</evidence>
<name>A0A9D2LDF3_9MICO</name>
<dbReference type="PANTHER" id="PTHR36203:SF1">
    <property type="entry name" value="ASCORBATE-SPECIFIC PTS SYSTEM EIIA COMPONENT"/>
    <property type="match status" value="1"/>
</dbReference>
<keyword evidence="2" id="KW-0813">Transport</keyword>
<evidence type="ECO:0000256" key="10">
    <source>
        <dbReference type="ARBA" id="ARBA00042072"/>
    </source>
</evidence>
<evidence type="ECO:0000256" key="6">
    <source>
        <dbReference type="ARBA" id="ARBA00022683"/>
    </source>
</evidence>
<accession>A0A9D2LDF3</accession>
<organism evidence="13 14">
    <name type="scientific">Candidatus Brachybacterium merdavium</name>
    <dbReference type="NCBI Taxonomy" id="2838513"/>
    <lineage>
        <taxon>Bacteria</taxon>
        <taxon>Bacillati</taxon>
        <taxon>Actinomycetota</taxon>
        <taxon>Actinomycetes</taxon>
        <taxon>Micrococcales</taxon>
        <taxon>Dermabacteraceae</taxon>
        <taxon>Brachybacterium</taxon>
    </lineage>
</organism>
<keyword evidence="5" id="KW-0808">Transferase</keyword>
<evidence type="ECO:0000256" key="5">
    <source>
        <dbReference type="ARBA" id="ARBA00022679"/>
    </source>
</evidence>
<evidence type="ECO:0000256" key="3">
    <source>
        <dbReference type="ARBA" id="ARBA00022490"/>
    </source>
</evidence>
<reference evidence="13" key="1">
    <citation type="journal article" date="2021" name="PeerJ">
        <title>Extensive microbial diversity within the chicken gut microbiome revealed by metagenomics and culture.</title>
        <authorList>
            <person name="Gilroy R."/>
            <person name="Ravi A."/>
            <person name="Getino M."/>
            <person name="Pursley I."/>
            <person name="Horton D.L."/>
            <person name="Alikhan N.F."/>
            <person name="Baker D."/>
            <person name="Gharbi K."/>
            <person name="Hall N."/>
            <person name="Watson M."/>
            <person name="Adriaenssens E.M."/>
            <person name="Foster-Nyarko E."/>
            <person name="Jarju S."/>
            <person name="Secka A."/>
            <person name="Antonio M."/>
            <person name="Oren A."/>
            <person name="Chaudhuri R.R."/>
            <person name="La Ragione R."/>
            <person name="Hildebrand F."/>
            <person name="Pallen M.J."/>
        </authorList>
    </citation>
    <scope>NUCLEOTIDE SEQUENCE</scope>
    <source>
        <strain evidence="13">ChiHjej13B12-24818</strain>
    </source>
</reference>
<dbReference type="Pfam" id="PF00359">
    <property type="entry name" value="PTS_EIIA_2"/>
    <property type="match status" value="1"/>
</dbReference>
<evidence type="ECO:0000259" key="12">
    <source>
        <dbReference type="PROSITE" id="PS51094"/>
    </source>
</evidence>
<dbReference type="GO" id="GO:0016301">
    <property type="term" value="F:kinase activity"/>
    <property type="evidence" value="ECO:0007669"/>
    <property type="project" value="UniProtKB-KW"/>
</dbReference>
<dbReference type="Pfam" id="PF02302">
    <property type="entry name" value="PTS_IIB"/>
    <property type="match status" value="1"/>
</dbReference>
<feature type="region of interest" description="Disordered" evidence="11">
    <location>
        <begin position="147"/>
        <end position="211"/>
    </location>
</feature>
<dbReference type="CDD" id="cd05563">
    <property type="entry name" value="PTS_IIB_ascorbate"/>
    <property type="match status" value="1"/>
</dbReference>
<dbReference type="CDD" id="cd00211">
    <property type="entry name" value="PTS_IIA_fru"/>
    <property type="match status" value="1"/>
</dbReference>
<dbReference type="GO" id="GO:0008982">
    <property type="term" value="F:protein-N(PI)-phosphohistidine-sugar phosphotransferase activity"/>
    <property type="evidence" value="ECO:0007669"/>
    <property type="project" value="InterPro"/>
</dbReference>
<evidence type="ECO:0000256" key="11">
    <source>
        <dbReference type="SAM" id="MobiDB-lite"/>
    </source>
</evidence>
<dbReference type="GO" id="GO:0009401">
    <property type="term" value="P:phosphoenolpyruvate-dependent sugar phosphotransferase system"/>
    <property type="evidence" value="ECO:0007669"/>
    <property type="project" value="UniProtKB-KW"/>
</dbReference>
<dbReference type="PANTHER" id="PTHR36203">
    <property type="entry name" value="ASCORBATE-SPECIFIC PTS SYSTEM EIIA COMPONENT"/>
    <property type="match status" value="1"/>
</dbReference>
<protein>
    <recommendedName>
        <fullName evidence="9">Ascorbate-specific PTS system EIIA component</fullName>
    </recommendedName>
    <alternativeName>
        <fullName evidence="10">Ascorbate-specific phosphotransferase enzyme IIA component</fullName>
    </alternativeName>
</protein>
<keyword evidence="3" id="KW-0963">Cytoplasm</keyword>
<gene>
    <name evidence="13" type="ORF">H9786_08350</name>
</gene>
<comment type="caution">
    <text evidence="13">The sequence shown here is derived from an EMBL/GenBank/DDBJ whole genome shotgun (WGS) entry which is preliminary data.</text>
</comment>
<evidence type="ECO:0000256" key="2">
    <source>
        <dbReference type="ARBA" id="ARBA00022448"/>
    </source>
</evidence>
<evidence type="ECO:0000256" key="7">
    <source>
        <dbReference type="ARBA" id="ARBA00022777"/>
    </source>
</evidence>
<dbReference type="Gene3D" id="3.40.50.2300">
    <property type="match status" value="1"/>
</dbReference>
<keyword evidence="4" id="KW-0597">Phosphoprotein</keyword>
<dbReference type="InterPro" id="IPR051351">
    <property type="entry name" value="Ascorbate-PTS_EIIA_comp"/>
</dbReference>
<dbReference type="SUPFAM" id="SSF52794">
    <property type="entry name" value="PTS system IIB component-like"/>
    <property type="match status" value="1"/>
</dbReference>
<dbReference type="InterPro" id="IPR036095">
    <property type="entry name" value="PTS_EIIB-like_sf"/>
</dbReference>
<dbReference type="SUPFAM" id="SSF55804">
    <property type="entry name" value="Phoshotransferase/anion transport protein"/>
    <property type="match status" value="1"/>
</dbReference>
<feature type="domain" description="PTS EIIA type-2" evidence="12">
    <location>
        <begin position="6"/>
        <end position="149"/>
    </location>
</feature>
<dbReference type="InterPro" id="IPR002178">
    <property type="entry name" value="PTS_EIIA_type-2_dom"/>
</dbReference>
<dbReference type="Gene3D" id="3.40.930.10">
    <property type="entry name" value="Mannitol-specific EII, Chain A"/>
    <property type="match status" value="1"/>
</dbReference>
<comment type="function">
    <text evidence="8">The phosphoenolpyruvate-dependent sugar phosphotransferase system (sugar PTS), a major carbohydrate active transport system, catalyzes the phosphorylation of incoming sugar substrates concomitantly with their translocation across the cell membrane. The enzyme II UlaABC PTS system is involved in ascorbate transport.</text>
</comment>
<comment type="subcellular location">
    <subcellularLocation>
        <location evidence="1">Cytoplasm</location>
    </subcellularLocation>
</comment>
<keyword evidence="6" id="KW-0598">Phosphotransferase system</keyword>
<evidence type="ECO:0000256" key="8">
    <source>
        <dbReference type="ARBA" id="ARBA00037387"/>
    </source>
</evidence>
<evidence type="ECO:0000256" key="9">
    <source>
        <dbReference type="ARBA" id="ARBA00041175"/>
    </source>
</evidence>
<proteinExistence type="predicted"/>
<keyword evidence="13" id="KW-0762">Sugar transport</keyword>
<feature type="compositionally biased region" description="Polar residues" evidence="11">
    <location>
        <begin position="176"/>
        <end position="188"/>
    </location>
</feature>
<evidence type="ECO:0000313" key="14">
    <source>
        <dbReference type="Proteomes" id="UP000823823"/>
    </source>
</evidence>
<dbReference type="GO" id="GO:0005737">
    <property type="term" value="C:cytoplasm"/>
    <property type="evidence" value="ECO:0007669"/>
    <property type="project" value="UniProtKB-SubCell"/>
</dbReference>
<dbReference type="AlphaFoldDB" id="A0A9D2LDF3"/>
<reference evidence="13" key="2">
    <citation type="submission" date="2021-04" db="EMBL/GenBank/DDBJ databases">
        <authorList>
            <person name="Gilroy R."/>
        </authorList>
    </citation>
    <scope>NUCLEOTIDE SEQUENCE</scope>
    <source>
        <strain evidence="13">ChiHjej13B12-24818</strain>
    </source>
</reference>
<evidence type="ECO:0000256" key="1">
    <source>
        <dbReference type="ARBA" id="ARBA00004496"/>
    </source>
</evidence>
<evidence type="ECO:0000313" key="13">
    <source>
        <dbReference type="EMBL" id="HJB10528.1"/>
    </source>
</evidence>
<dbReference type="Proteomes" id="UP000823823">
    <property type="component" value="Unassembled WGS sequence"/>
</dbReference>
<keyword evidence="7" id="KW-0418">Kinase</keyword>
<dbReference type="InterPro" id="IPR003501">
    <property type="entry name" value="PTS_EIIB_2/3"/>
</dbReference>
<dbReference type="EMBL" id="DWZH01000062">
    <property type="protein sequence ID" value="HJB10528.1"/>
    <property type="molecule type" value="Genomic_DNA"/>
</dbReference>
<dbReference type="InterPro" id="IPR016152">
    <property type="entry name" value="PTrfase/Anion_transptr"/>
</dbReference>
<sequence length="310" mass="31637">MSELHDLVDPSAVRLDVAAADWREAIRASGDLLVDTGAIGASYVEAMIRTVEEHGPYIVITPGFALAHSRPDDSVARTAMSFVRLAEPIAFGHESNDPVHLVMALAAADSAAHQAALAALAGVLADPDGRHALETASSPQEVLAALGAQDGPRPGTDSTAQAPATGSEAPPPSGTYGASQPADSTQAPAPTGGTDGAPADSAAGMDTAASADTVPSRQLILTVCGNGLGTSLFLKNTAEQVLDRWGWSPYLSVEATDTISAKGRAKDADVILTSGAIAQTLGDVGVPVEVIENFTSQPEIDAALRRLYAI</sequence>
<dbReference type="PROSITE" id="PS51094">
    <property type="entry name" value="PTS_EIIA_TYPE_2"/>
    <property type="match status" value="1"/>
</dbReference>